<accession>A0A0A9GRW3</accession>
<protein>
    <submittedName>
        <fullName evidence="1">Uncharacterized protein</fullName>
    </submittedName>
</protein>
<name>A0A0A9GRW3_ARUDO</name>
<evidence type="ECO:0000313" key="1">
    <source>
        <dbReference type="EMBL" id="JAE26124.1"/>
    </source>
</evidence>
<sequence length="39" mass="4708">MHMPESLCTRFKYQVKYQALLISHNHQCDIVLCLCWLIQ</sequence>
<reference evidence="1" key="2">
    <citation type="journal article" date="2015" name="Data Brief">
        <title>Shoot transcriptome of the giant reed, Arundo donax.</title>
        <authorList>
            <person name="Barrero R.A."/>
            <person name="Guerrero F.D."/>
            <person name="Moolhuijzen P."/>
            <person name="Goolsby J.A."/>
            <person name="Tidwell J."/>
            <person name="Bellgard S.E."/>
            <person name="Bellgard M.I."/>
        </authorList>
    </citation>
    <scope>NUCLEOTIDE SEQUENCE</scope>
    <source>
        <tissue evidence="1">Shoot tissue taken approximately 20 cm above the soil surface</tissue>
    </source>
</reference>
<organism evidence="1">
    <name type="scientific">Arundo donax</name>
    <name type="common">Giant reed</name>
    <name type="synonym">Donax arundinaceus</name>
    <dbReference type="NCBI Taxonomy" id="35708"/>
    <lineage>
        <taxon>Eukaryota</taxon>
        <taxon>Viridiplantae</taxon>
        <taxon>Streptophyta</taxon>
        <taxon>Embryophyta</taxon>
        <taxon>Tracheophyta</taxon>
        <taxon>Spermatophyta</taxon>
        <taxon>Magnoliopsida</taxon>
        <taxon>Liliopsida</taxon>
        <taxon>Poales</taxon>
        <taxon>Poaceae</taxon>
        <taxon>PACMAD clade</taxon>
        <taxon>Arundinoideae</taxon>
        <taxon>Arundineae</taxon>
        <taxon>Arundo</taxon>
    </lineage>
</organism>
<dbReference type="AlphaFoldDB" id="A0A0A9GRW3"/>
<proteinExistence type="predicted"/>
<dbReference type="EMBL" id="GBRH01171772">
    <property type="protein sequence ID" value="JAE26124.1"/>
    <property type="molecule type" value="Transcribed_RNA"/>
</dbReference>
<reference evidence="1" key="1">
    <citation type="submission" date="2014-09" db="EMBL/GenBank/DDBJ databases">
        <authorList>
            <person name="Magalhaes I.L.F."/>
            <person name="Oliveira U."/>
            <person name="Santos F.R."/>
            <person name="Vidigal T.H.D.A."/>
            <person name="Brescovit A.D."/>
            <person name="Santos A.J."/>
        </authorList>
    </citation>
    <scope>NUCLEOTIDE SEQUENCE</scope>
    <source>
        <tissue evidence="1">Shoot tissue taken approximately 20 cm above the soil surface</tissue>
    </source>
</reference>